<keyword evidence="2" id="KW-0472">Membrane</keyword>
<dbReference type="AlphaFoldDB" id="A0A2A8CX82"/>
<feature type="domain" description="Bacterial surface antigen (D15)" evidence="4">
    <location>
        <begin position="192"/>
        <end position="341"/>
    </location>
</feature>
<evidence type="ECO:0000256" key="3">
    <source>
        <dbReference type="SAM" id="SignalP"/>
    </source>
</evidence>
<evidence type="ECO:0000313" key="6">
    <source>
        <dbReference type="Proteomes" id="UP000220102"/>
    </source>
</evidence>
<proteinExistence type="predicted"/>
<dbReference type="Gene3D" id="2.40.160.50">
    <property type="entry name" value="membrane protein fhac: a member of the omp85/tpsb transporter family"/>
    <property type="match status" value="1"/>
</dbReference>
<keyword evidence="6" id="KW-1185">Reference proteome</keyword>
<dbReference type="Pfam" id="PF01103">
    <property type="entry name" value="Omp85"/>
    <property type="match status" value="1"/>
</dbReference>
<dbReference type="GO" id="GO:0019867">
    <property type="term" value="C:outer membrane"/>
    <property type="evidence" value="ECO:0007669"/>
    <property type="project" value="InterPro"/>
</dbReference>
<evidence type="ECO:0000256" key="1">
    <source>
        <dbReference type="ARBA" id="ARBA00004370"/>
    </source>
</evidence>
<dbReference type="RefSeq" id="WP_143815378.1">
    <property type="nucleotide sequence ID" value="NZ_PDEQ01000005.1"/>
</dbReference>
<gene>
    <name evidence="5" type="ORF">CRI94_11305</name>
</gene>
<name>A0A2A8CX82_9BACT</name>
<accession>A0A2A8CX82</accession>
<dbReference type="OrthoDB" id="9771071at2"/>
<feature type="signal peptide" evidence="3">
    <location>
        <begin position="1"/>
        <end position="22"/>
    </location>
</feature>
<evidence type="ECO:0000256" key="2">
    <source>
        <dbReference type="ARBA" id="ARBA00023136"/>
    </source>
</evidence>
<evidence type="ECO:0000259" key="4">
    <source>
        <dbReference type="Pfam" id="PF01103"/>
    </source>
</evidence>
<organism evidence="5 6">
    <name type="scientific">Longibacter salinarum</name>
    <dbReference type="NCBI Taxonomy" id="1850348"/>
    <lineage>
        <taxon>Bacteria</taxon>
        <taxon>Pseudomonadati</taxon>
        <taxon>Rhodothermota</taxon>
        <taxon>Rhodothermia</taxon>
        <taxon>Rhodothermales</taxon>
        <taxon>Salisaetaceae</taxon>
        <taxon>Longibacter</taxon>
    </lineage>
</organism>
<feature type="chain" id="PRO_5012857382" description="Bacterial surface antigen (D15) domain-containing protein" evidence="3">
    <location>
        <begin position="23"/>
        <end position="368"/>
    </location>
</feature>
<evidence type="ECO:0000313" key="5">
    <source>
        <dbReference type="EMBL" id="PEN13221.1"/>
    </source>
</evidence>
<comment type="subcellular location">
    <subcellularLocation>
        <location evidence="1">Membrane</location>
    </subcellularLocation>
</comment>
<comment type="caution">
    <text evidence="5">The sequence shown here is derived from an EMBL/GenBank/DDBJ whole genome shotgun (WGS) entry which is preliminary data.</text>
</comment>
<sequence>MRVLVLLLLLNALAGLPGSAYGQSADTTSAADTTTHASGDWLVLPYASYEPKTRIAIGMVAGYYQPDRPGRIPSSVQSVVTITQERQIVVNIAPEFYLQNGRYRVAGEIEASRFPDSFFGIGGNTPSSAEEDFTSRYLTLEATAQQRVRTPLPGRFVLGPRLFVRLENMTEVEGGGQLETMPIAGANGGRTIGVGLGALWDDRDNIYYPRDGHFLETSALWHSAVIGSDFTFGRFLADLRAYRSAGPVVFAGNVYAEGVTGTPAFQTLPLLGGSERMRGYLEGRYRDAVYWTTQAEVRVPLFWRFGATAFASAGEVASGLNENLVRNVQVAAGIGGRLRLNDEGVHGRMDIAYGAHGFELYLSLLEAF</sequence>
<dbReference type="Proteomes" id="UP000220102">
    <property type="component" value="Unassembled WGS sequence"/>
</dbReference>
<dbReference type="InterPro" id="IPR000184">
    <property type="entry name" value="Bac_surfAg_D15"/>
</dbReference>
<reference evidence="5 6" key="1">
    <citation type="submission" date="2017-10" db="EMBL/GenBank/DDBJ databases">
        <title>Draft genome of Longibacter Salinarum.</title>
        <authorList>
            <person name="Goh K.M."/>
            <person name="Shamsir M.S."/>
            <person name="Lim S.W."/>
        </authorList>
    </citation>
    <scope>NUCLEOTIDE SEQUENCE [LARGE SCALE GENOMIC DNA]</scope>
    <source>
        <strain evidence="5 6">KCTC 52045</strain>
    </source>
</reference>
<keyword evidence="3" id="KW-0732">Signal</keyword>
<dbReference type="EMBL" id="PDEQ01000005">
    <property type="protein sequence ID" value="PEN13221.1"/>
    <property type="molecule type" value="Genomic_DNA"/>
</dbReference>
<protein>
    <recommendedName>
        <fullName evidence="4">Bacterial surface antigen (D15) domain-containing protein</fullName>
    </recommendedName>
</protein>